<protein>
    <submittedName>
        <fullName evidence="2">Uncharacterized protein</fullName>
    </submittedName>
</protein>
<organism evidence="2">
    <name type="scientific">uncultured Propionibacteriaceae bacterium</name>
    <dbReference type="NCBI Taxonomy" id="257457"/>
    <lineage>
        <taxon>Bacteria</taxon>
        <taxon>Bacillati</taxon>
        <taxon>Actinomycetota</taxon>
        <taxon>Actinomycetes</taxon>
        <taxon>Propionibacteriales</taxon>
        <taxon>Propionibacteriaceae</taxon>
        <taxon>environmental samples</taxon>
    </lineage>
</organism>
<accession>A0A6J4PIX4</accession>
<evidence type="ECO:0000313" key="2">
    <source>
        <dbReference type="EMBL" id="CAA9414097.1"/>
    </source>
</evidence>
<feature type="non-terminal residue" evidence="2">
    <location>
        <position position="72"/>
    </location>
</feature>
<name>A0A6J4PIX4_9ACTN</name>
<proteinExistence type="predicted"/>
<feature type="non-terminal residue" evidence="2">
    <location>
        <position position="1"/>
    </location>
</feature>
<feature type="region of interest" description="Disordered" evidence="1">
    <location>
        <begin position="1"/>
        <end position="48"/>
    </location>
</feature>
<dbReference type="EMBL" id="CADCUO010000211">
    <property type="protein sequence ID" value="CAA9414097.1"/>
    <property type="molecule type" value="Genomic_DNA"/>
</dbReference>
<reference evidence="2" key="1">
    <citation type="submission" date="2020-02" db="EMBL/GenBank/DDBJ databases">
        <authorList>
            <person name="Meier V. D."/>
        </authorList>
    </citation>
    <scope>NUCLEOTIDE SEQUENCE</scope>
    <source>
        <strain evidence="2">AVDCRST_MAG75</strain>
    </source>
</reference>
<evidence type="ECO:0000256" key="1">
    <source>
        <dbReference type="SAM" id="MobiDB-lite"/>
    </source>
</evidence>
<dbReference type="AlphaFoldDB" id="A0A6J4PIX4"/>
<sequence length="72" mass="7492">GHAGAQPRPRIPRPGWLGSGAGKLGAPADPGVGMHHHAHLRAGRQGPACIERSTSEPLLRLPQPTRPIGCLL</sequence>
<gene>
    <name evidence="2" type="ORF">AVDCRST_MAG75-2976</name>
</gene>